<evidence type="ECO:0000256" key="15">
    <source>
        <dbReference type="ARBA" id="ARBA00023303"/>
    </source>
</evidence>
<evidence type="ECO:0000259" key="18">
    <source>
        <dbReference type="Pfam" id="PF02931"/>
    </source>
</evidence>
<dbReference type="FunFam" id="2.70.170.10:FF:000028">
    <property type="entry name" value="AcetylCholine Receptor"/>
    <property type="match status" value="2"/>
</dbReference>
<dbReference type="GO" id="GO:0045211">
    <property type="term" value="C:postsynaptic membrane"/>
    <property type="evidence" value="ECO:0007669"/>
    <property type="project" value="UniProtKB-SubCell"/>
</dbReference>
<dbReference type="InterPro" id="IPR002394">
    <property type="entry name" value="Nicotinic_acetylcholine_rcpt"/>
</dbReference>
<feature type="chain" id="PRO_5035965620" evidence="17">
    <location>
        <begin position="24"/>
        <end position="1101"/>
    </location>
</feature>
<keyword evidence="9 17" id="KW-0472">Membrane</keyword>
<dbReference type="Gene3D" id="2.70.170.10">
    <property type="entry name" value="Neurotransmitter-gated ion-channel ligand-binding domain"/>
    <property type="match status" value="3"/>
</dbReference>
<accession>A0A8S9ZX04</accession>
<feature type="transmembrane region" description="Helical" evidence="17">
    <location>
        <begin position="1014"/>
        <end position="1038"/>
    </location>
</feature>
<keyword evidence="12" id="KW-0325">Glycoprotein</keyword>
<evidence type="ECO:0000256" key="9">
    <source>
        <dbReference type="ARBA" id="ARBA00023136"/>
    </source>
</evidence>
<evidence type="ECO:0000256" key="11">
    <source>
        <dbReference type="ARBA" id="ARBA00023170"/>
    </source>
</evidence>
<keyword evidence="21" id="KW-1185">Reference proteome</keyword>
<evidence type="ECO:0000313" key="21">
    <source>
        <dbReference type="Proteomes" id="UP000605970"/>
    </source>
</evidence>
<dbReference type="InterPro" id="IPR006029">
    <property type="entry name" value="Neurotrans-gated_channel_TM"/>
</dbReference>
<feature type="transmembrane region" description="Helical" evidence="17">
    <location>
        <begin position="541"/>
        <end position="561"/>
    </location>
</feature>
<keyword evidence="2 17" id="KW-0813">Transport</keyword>
<feature type="domain" description="Neurotransmitter-gated ion-channel transmembrane" evidence="19">
    <location>
        <begin position="471"/>
        <end position="557"/>
    </location>
</feature>
<dbReference type="FunFam" id="2.70.170.10:FF:000016">
    <property type="entry name" value="Nicotinic acetylcholine receptor subunit"/>
    <property type="match status" value="1"/>
</dbReference>
<evidence type="ECO:0000259" key="19">
    <source>
        <dbReference type="Pfam" id="PF02932"/>
    </source>
</evidence>
<dbReference type="PRINTS" id="PR00254">
    <property type="entry name" value="NICOTINICR"/>
</dbReference>
<gene>
    <name evidence="20" type="ORF">Mgra_00003204</name>
</gene>
<evidence type="ECO:0000256" key="12">
    <source>
        <dbReference type="ARBA" id="ARBA00023180"/>
    </source>
</evidence>
<evidence type="ECO:0000256" key="5">
    <source>
        <dbReference type="ARBA" id="ARBA00022729"/>
    </source>
</evidence>
<keyword evidence="15 17" id="KW-0407">Ion channel</keyword>
<dbReference type="FunFam" id="1.20.58.390:FF:000035">
    <property type="entry name" value="Acetylcholine receptor subunit beta-like 1"/>
    <property type="match status" value="1"/>
</dbReference>
<dbReference type="NCBIfam" id="TIGR00860">
    <property type="entry name" value="LIC"/>
    <property type="match status" value="1"/>
</dbReference>
<keyword evidence="5 17" id="KW-0732">Signal</keyword>
<dbReference type="GO" id="GO:0022848">
    <property type="term" value="F:acetylcholine-gated monoatomic cation-selective channel activity"/>
    <property type="evidence" value="ECO:0007669"/>
    <property type="project" value="InterPro"/>
</dbReference>
<keyword evidence="13" id="KW-0628">Postsynaptic cell membrane</keyword>
<evidence type="ECO:0000256" key="16">
    <source>
        <dbReference type="ARBA" id="ARBA00034104"/>
    </source>
</evidence>
<dbReference type="EMBL" id="JABEBT010000020">
    <property type="protein sequence ID" value="KAF7637461.1"/>
    <property type="molecule type" value="Genomic_DNA"/>
</dbReference>
<dbReference type="Proteomes" id="UP000605970">
    <property type="component" value="Unassembled WGS sequence"/>
</dbReference>
<evidence type="ECO:0000256" key="17">
    <source>
        <dbReference type="RuleBase" id="RU000687"/>
    </source>
</evidence>
<keyword evidence="10" id="KW-1015">Disulfide bond</keyword>
<dbReference type="Pfam" id="PF02932">
    <property type="entry name" value="Neur_chan_memb"/>
    <property type="match status" value="2"/>
</dbReference>
<comment type="similarity">
    <text evidence="1">Belongs to the ligand-gated ion channel (TC 1.A.9) family. Acetylcholine receptor (TC 1.A.9.1) subfamily.</text>
</comment>
<feature type="transmembrane region" description="Helical" evidence="17">
    <location>
        <begin position="803"/>
        <end position="821"/>
    </location>
</feature>
<proteinExistence type="inferred from homology"/>
<dbReference type="Pfam" id="PF02931">
    <property type="entry name" value="Neur_chan_LBD"/>
    <property type="match status" value="3"/>
</dbReference>
<keyword evidence="8 17" id="KW-0406">Ion transport</keyword>
<protein>
    <submittedName>
        <fullName evidence="20">Uncharacterized protein</fullName>
    </submittedName>
</protein>
<dbReference type="PROSITE" id="PS00236">
    <property type="entry name" value="NEUROTR_ION_CHANNEL"/>
    <property type="match status" value="1"/>
</dbReference>
<comment type="caution">
    <text evidence="20">The sequence shown here is derived from an EMBL/GenBank/DDBJ whole genome shotgun (WGS) entry which is preliminary data.</text>
</comment>
<dbReference type="InterPro" id="IPR006201">
    <property type="entry name" value="Neur_channel"/>
</dbReference>
<dbReference type="GO" id="GO:0004888">
    <property type="term" value="F:transmembrane signaling receptor activity"/>
    <property type="evidence" value="ECO:0007669"/>
    <property type="project" value="InterPro"/>
</dbReference>
<dbReference type="InterPro" id="IPR036734">
    <property type="entry name" value="Neur_chan_lig-bd_sf"/>
</dbReference>
<feature type="transmembrane region" description="Helical" evidence="17">
    <location>
        <begin position="767"/>
        <end position="791"/>
    </location>
</feature>
<evidence type="ECO:0000256" key="13">
    <source>
        <dbReference type="ARBA" id="ARBA00023257"/>
    </source>
</evidence>
<dbReference type="InterPro" id="IPR006202">
    <property type="entry name" value="Neur_chan_lig-bd"/>
</dbReference>
<dbReference type="CDD" id="cd19064">
    <property type="entry name" value="LGIC_TM_nAChR"/>
    <property type="match status" value="1"/>
</dbReference>
<dbReference type="PANTHER" id="PTHR18945">
    <property type="entry name" value="NEUROTRANSMITTER GATED ION CHANNEL"/>
    <property type="match status" value="1"/>
</dbReference>
<keyword evidence="4 17" id="KW-0812">Transmembrane</keyword>
<feature type="domain" description="Neurotransmitter-gated ion-channel ligand-binding" evidence="18">
    <location>
        <begin position="264"/>
        <end position="430"/>
    </location>
</feature>
<comment type="subcellular location">
    <subcellularLocation>
        <location evidence="16">Postsynaptic cell membrane</location>
        <topology evidence="16">Multi-pass membrane protein</topology>
    </subcellularLocation>
</comment>
<dbReference type="InterPro" id="IPR036719">
    <property type="entry name" value="Neuro-gated_channel_TM_sf"/>
</dbReference>
<organism evidence="20 21">
    <name type="scientific">Meloidogyne graminicola</name>
    <dbReference type="NCBI Taxonomy" id="189291"/>
    <lineage>
        <taxon>Eukaryota</taxon>
        <taxon>Metazoa</taxon>
        <taxon>Ecdysozoa</taxon>
        <taxon>Nematoda</taxon>
        <taxon>Chromadorea</taxon>
        <taxon>Rhabditida</taxon>
        <taxon>Tylenchina</taxon>
        <taxon>Tylenchomorpha</taxon>
        <taxon>Tylenchoidea</taxon>
        <taxon>Meloidogynidae</taxon>
        <taxon>Meloidogyninae</taxon>
        <taxon>Meloidogyne</taxon>
    </lineage>
</organism>
<keyword evidence="3" id="KW-1003">Cell membrane</keyword>
<keyword evidence="7" id="KW-0770">Synapse</keyword>
<feature type="transmembrane region" description="Helical" evidence="17">
    <location>
        <begin position="833"/>
        <end position="856"/>
    </location>
</feature>
<feature type="signal peptide" evidence="17">
    <location>
        <begin position="1"/>
        <end position="23"/>
    </location>
</feature>
<feature type="domain" description="Neurotransmitter-gated ion-channel ligand-binding" evidence="18">
    <location>
        <begin position="573"/>
        <end position="766"/>
    </location>
</feature>
<name>A0A8S9ZX04_9BILA</name>
<evidence type="ECO:0000256" key="2">
    <source>
        <dbReference type="ARBA" id="ARBA00022448"/>
    </source>
</evidence>
<sequence>MNFLIKFLLFNNILLLKFNSFATIKIKKEGKNYNEILINNNKTIDLIFNNNNNLLIDYEEQLIINLFKNYNSLIRPSPCNNKSIVYIYFGMALILLINIDEKNQIMQSNAWLTLKWNDCQFSWNPKDYNNIESIRVPVDKVWLPDIVLFNNADGNYEVSYQSNVVIDYEGNITWVPPAIYKSSCRIDVEYFPFDEQIFIIWFMDLFIKRRIYSIQLISEHIKLEMIRDEWRFISLVIDRLLSLLFFGITLGVIIKTINSSLAEERLIKDLFNDLIIIIIYFNNKSNNNNSPLIINFSLALILLINIDEKNQIMQTNVWPTMKWIDYQMKWNPSDYENIRTIRVPPEKVWLPDIVLFNNADGNYEVSFYSNVVIENTGEMLWVPPAIYKIFPFDEQTCAMIFGSWTFNKDEVIINYLGNKQQVELNDYSEIKYLFKYYNIHHPNCSSELIKPLKLIQKQKEEEEEEKYIKMLKKRRMSQPIIIPTPFPSNRELGNENNLFLNEKILKGMDAVDCITEYLRKENINKRIREEWKFVSMVIDRLLLYIFFGITIGGTFGILFSAPNIFENINQTQVDIFRGYNSLILPIKNSSQPLTVKMGLQLLLLINVDEKDQIMQSNVWLTLKWHDFQLKWNPVNYGGVKDLRVSLDKVWLPDIVLFNNADGNYEVSYMSNVVIQYNGDMLWVPPAIYKSSCIIDVEYFPFDEQVCHLIFGSWTYNEKEIKMDFDKSAGIDLLEYGESKIWDVVGAPATLVNQRSRIEYQLRLRRKALFYTVVLIIPTVLMAFLSMAVFFLPTDSGEKMTLTISVLLSIVVFLLLVSKILPPTSSTIPLMAKYLLLTFVLNVITILVTVIIINIYFRSPITHQMPGWVRSVFLKFIPRLLCMHRPRRHPIIYRHAAGYGSKLERSGHTTMSINNGISSSTGLATTILPGIGRFALTGPSKHHPHCMESFDQIEMSSKENQRNNREMSSESFPLSSDAIRAIKAIDYITNHLRKEEEHKTHRDDWRYVAMVIDRLLLLIFFGITLGGTLGVLLSAPHVFESVDQRAVLRRLRIYWNISSISPSKYDKFVVFYNKNRIKRVFVPCRINVIRKTLTIVRLFAIL</sequence>
<evidence type="ECO:0000256" key="3">
    <source>
        <dbReference type="ARBA" id="ARBA00022475"/>
    </source>
</evidence>
<evidence type="ECO:0000256" key="7">
    <source>
        <dbReference type="ARBA" id="ARBA00023018"/>
    </source>
</evidence>
<keyword evidence="6 17" id="KW-1133">Transmembrane helix</keyword>
<reference evidence="20" key="1">
    <citation type="journal article" date="2020" name="Ecol. Evol.">
        <title>Genome structure and content of the rice root-knot nematode (Meloidogyne graminicola).</title>
        <authorList>
            <person name="Phan N.T."/>
            <person name="Danchin E.G.J."/>
            <person name="Klopp C."/>
            <person name="Perfus-Barbeoch L."/>
            <person name="Kozlowski D.K."/>
            <person name="Koutsovoulos G.D."/>
            <person name="Lopez-Roques C."/>
            <person name="Bouchez O."/>
            <person name="Zahm M."/>
            <person name="Besnard G."/>
            <person name="Bellafiore S."/>
        </authorList>
    </citation>
    <scope>NUCLEOTIDE SEQUENCE</scope>
    <source>
        <strain evidence="20">VN-18</strain>
    </source>
</reference>
<keyword evidence="11" id="KW-0675">Receptor</keyword>
<dbReference type="InterPro" id="IPR038050">
    <property type="entry name" value="Neuro_actylchol_rec"/>
</dbReference>
<dbReference type="SUPFAM" id="SSF90112">
    <property type="entry name" value="Neurotransmitter-gated ion-channel transmembrane pore"/>
    <property type="match status" value="2"/>
</dbReference>
<dbReference type="SUPFAM" id="SSF63712">
    <property type="entry name" value="Nicotinic receptor ligand binding domain-like"/>
    <property type="match status" value="3"/>
</dbReference>
<feature type="domain" description="Neurotransmitter-gated ion-channel transmembrane" evidence="19">
    <location>
        <begin position="774"/>
        <end position="1030"/>
    </location>
</feature>
<evidence type="ECO:0000256" key="8">
    <source>
        <dbReference type="ARBA" id="ARBA00023065"/>
    </source>
</evidence>
<evidence type="ECO:0000256" key="1">
    <source>
        <dbReference type="ARBA" id="ARBA00009237"/>
    </source>
</evidence>
<dbReference type="FunFam" id="1.20.58.390:FF:000038">
    <property type="entry name" value="Acetylcholine receptor subunit beta-like 1"/>
    <property type="match status" value="1"/>
</dbReference>
<evidence type="ECO:0000256" key="6">
    <source>
        <dbReference type="ARBA" id="ARBA00022989"/>
    </source>
</evidence>
<feature type="domain" description="Neurotransmitter-gated ion-channel ligand-binding" evidence="18">
    <location>
        <begin position="59"/>
        <end position="196"/>
    </location>
</feature>
<dbReference type="PRINTS" id="PR00252">
    <property type="entry name" value="NRIONCHANNEL"/>
</dbReference>
<evidence type="ECO:0000313" key="20">
    <source>
        <dbReference type="EMBL" id="KAF7637461.1"/>
    </source>
</evidence>
<evidence type="ECO:0000256" key="14">
    <source>
        <dbReference type="ARBA" id="ARBA00023286"/>
    </source>
</evidence>
<dbReference type="OrthoDB" id="5975154at2759"/>
<evidence type="ECO:0000256" key="4">
    <source>
        <dbReference type="ARBA" id="ARBA00022692"/>
    </source>
</evidence>
<dbReference type="AlphaFoldDB" id="A0A8S9ZX04"/>
<dbReference type="Gene3D" id="1.20.58.390">
    <property type="entry name" value="Neurotransmitter-gated ion-channel transmembrane domain"/>
    <property type="match status" value="3"/>
</dbReference>
<keyword evidence="14" id="KW-1071">Ligand-gated ion channel</keyword>
<evidence type="ECO:0000256" key="10">
    <source>
        <dbReference type="ARBA" id="ARBA00023157"/>
    </source>
</evidence>
<dbReference type="InterPro" id="IPR018000">
    <property type="entry name" value="Neurotransmitter_ion_chnl_CS"/>
</dbReference>